<dbReference type="Pfam" id="PF00126">
    <property type="entry name" value="HTH_1"/>
    <property type="match status" value="1"/>
</dbReference>
<accession>A0ABP3IUF7</accession>
<dbReference type="SUPFAM" id="SSF53850">
    <property type="entry name" value="Periplasmic binding protein-like II"/>
    <property type="match status" value="1"/>
</dbReference>
<dbReference type="PANTHER" id="PTHR30346">
    <property type="entry name" value="TRANSCRIPTIONAL DUAL REGULATOR HCAR-RELATED"/>
    <property type="match status" value="1"/>
</dbReference>
<feature type="domain" description="HTH lysR-type" evidence="5">
    <location>
        <begin position="2"/>
        <end position="59"/>
    </location>
</feature>
<keyword evidence="2" id="KW-0805">Transcription regulation</keyword>
<gene>
    <name evidence="6" type="ORF">GCM10010357_55800</name>
</gene>
<dbReference type="Gene3D" id="3.40.190.10">
    <property type="entry name" value="Periplasmic binding protein-like II"/>
    <property type="match status" value="2"/>
</dbReference>
<sequence>MLDLSRLRALHAVSVHGSVSAAALALGYTPSAISQAIAKLERETRTTLLERRGRGVVLTDAAVHLTRTARELLVLVERAETELEERRGLPTGRLTIGAFPTAARDLLPGVLARLAREHPTVDARMTEVDPHLSVGLVAQGAIDLAVAHDWDISPLPAPDGMERVTLGEDRCDVIVPAGHPLAERDALVPMDLPHQRWICQPPGSICHDWLVRSLRATGHEPDLVHQVAEYQTQLALVAAGLGIALVPRLGRGPLPSGVTAVRLEPVPVRRLYAYWRVGAARRPAITETVRLLRAAASAG</sequence>
<evidence type="ECO:0000313" key="7">
    <source>
        <dbReference type="Proteomes" id="UP001500879"/>
    </source>
</evidence>
<dbReference type="PROSITE" id="PS50931">
    <property type="entry name" value="HTH_LYSR"/>
    <property type="match status" value="1"/>
</dbReference>
<proteinExistence type="inferred from homology"/>
<dbReference type="SUPFAM" id="SSF46785">
    <property type="entry name" value="Winged helix' DNA-binding domain"/>
    <property type="match status" value="1"/>
</dbReference>
<name>A0ABP3IUF7_9ACTN</name>
<dbReference type="PANTHER" id="PTHR30346:SF29">
    <property type="entry name" value="LYSR SUBSTRATE-BINDING"/>
    <property type="match status" value="1"/>
</dbReference>
<evidence type="ECO:0000259" key="5">
    <source>
        <dbReference type="PROSITE" id="PS50931"/>
    </source>
</evidence>
<keyword evidence="3" id="KW-0238">DNA-binding</keyword>
<dbReference type="RefSeq" id="WP_344030127.1">
    <property type="nucleotide sequence ID" value="NZ_BAAABX010000058.1"/>
</dbReference>
<evidence type="ECO:0000256" key="4">
    <source>
        <dbReference type="ARBA" id="ARBA00023163"/>
    </source>
</evidence>
<evidence type="ECO:0000256" key="1">
    <source>
        <dbReference type="ARBA" id="ARBA00009437"/>
    </source>
</evidence>
<dbReference type="Proteomes" id="UP001500879">
    <property type="component" value="Unassembled WGS sequence"/>
</dbReference>
<dbReference type="Pfam" id="PF03466">
    <property type="entry name" value="LysR_substrate"/>
    <property type="match status" value="1"/>
</dbReference>
<dbReference type="Gene3D" id="1.10.10.10">
    <property type="entry name" value="Winged helix-like DNA-binding domain superfamily/Winged helix DNA-binding domain"/>
    <property type="match status" value="1"/>
</dbReference>
<organism evidence="6 7">
    <name type="scientific">Streptomyces luteireticuli</name>
    <dbReference type="NCBI Taxonomy" id="173858"/>
    <lineage>
        <taxon>Bacteria</taxon>
        <taxon>Bacillati</taxon>
        <taxon>Actinomycetota</taxon>
        <taxon>Actinomycetes</taxon>
        <taxon>Kitasatosporales</taxon>
        <taxon>Streptomycetaceae</taxon>
        <taxon>Streptomyces</taxon>
    </lineage>
</organism>
<dbReference type="EMBL" id="BAAABX010000058">
    <property type="protein sequence ID" value="GAA0427105.1"/>
    <property type="molecule type" value="Genomic_DNA"/>
</dbReference>
<evidence type="ECO:0000256" key="3">
    <source>
        <dbReference type="ARBA" id="ARBA00023125"/>
    </source>
</evidence>
<dbReference type="InterPro" id="IPR036388">
    <property type="entry name" value="WH-like_DNA-bd_sf"/>
</dbReference>
<evidence type="ECO:0000313" key="6">
    <source>
        <dbReference type="EMBL" id="GAA0427105.1"/>
    </source>
</evidence>
<protein>
    <submittedName>
        <fullName evidence="6">LysR family transcriptional regulator</fullName>
    </submittedName>
</protein>
<dbReference type="CDD" id="cd08423">
    <property type="entry name" value="PBP2_LTTR_like_6"/>
    <property type="match status" value="1"/>
</dbReference>
<keyword evidence="4" id="KW-0804">Transcription</keyword>
<dbReference type="InterPro" id="IPR036390">
    <property type="entry name" value="WH_DNA-bd_sf"/>
</dbReference>
<reference evidence="7" key="1">
    <citation type="journal article" date="2019" name="Int. J. Syst. Evol. Microbiol.">
        <title>The Global Catalogue of Microorganisms (GCM) 10K type strain sequencing project: providing services to taxonomists for standard genome sequencing and annotation.</title>
        <authorList>
            <consortium name="The Broad Institute Genomics Platform"/>
            <consortium name="The Broad Institute Genome Sequencing Center for Infectious Disease"/>
            <person name="Wu L."/>
            <person name="Ma J."/>
        </authorList>
    </citation>
    <scope>NUCLEOTIDE SEQUENCE [LARGE SCALE GENOMIC DNA]</scope>
    <source>
        <strain evidence="7">JCM 4788</strain>
    </source>
</reference>
<evidence type="ECO:0000256" key="2">
    <source>
        <dbReference type="ARBA" id="ARBA00023015"/>
    </source>
</evidence>
<dbReference type="InterPro" id="IPR000847">
    <property type="entry name" value="LysR_HTH_N"/>
</dbReference>
<keyword evidence="7" id="KW-1185">Reference proteome</keyword>
<comment type="similarity">
    <text evidence="1">Belongs to the LysR transcriptional regulatory family.</text>
</comment>
<comment type="caution">
    <text evidence="6">The sequence shown here is derived from an EMBL/GenBank/DDBJ whole genome shotgun (WGS) entry which is preliminary data.</text>
</comment>
<dbReference type="InterPro" id="IPR005119">
    <property type="entry name" value="LysR_subst-bd"/>
</dbReference>